<keyword evidence="2" id="KW-1185">Reference proteome</keyword>
<dbReference type="AlphaFoldDB" id="A0A7W6FRZ7"/>
<evidence type="ECO:0000313" key="2">
    <source>
        <dbReference type="Proteomes" id="UP000571950"/>
    </source>
</evidence>
<reference evidence="1 2" key="1">
    <citation type="submission" date="2020-08" db="EMBL/GenBank/DDBJ databases">
        <title>Genomic Encyclopedia of Type Strains, Phase IV (KMG-IV): sequencing the most valuable type-strain genomes for metagenomic binning, comparative biology and taxonomic classification.</title>
        <authorList>
            <person name="Goeker M."/>
        </authorList>
    </citation>
    <scope>NUCLEOTIDE SEQUENCE [LARGE SCALE GENOMIC DNA]</scope>
    <source>
        <strain evidence="1 2">DSM 26189</strain>
    </source>
</reference>
<comment type="caution">
    <text evidence="1">The sequence shown here is derived from an EMBL/GenBank/DDBJ whole genome shotgun (WGS) entry which is preliminary data.</text>
</comment>
<evidence type="ECO:0000313" key="1">
    <source>
        <dbReference type="EMBL" id="MBB3928197.1"/>
    </source>
</evidence>
<organism evidence="1 2">
    <name type="scientific">Sphingobium jiangsuense</name>
    <dbReference type="NCBI Taxonomy" id="870476"/>
    <lineage>
        <taxon>Bacteria</taxon>
        <taxon>Pseudomonadati</taxon>
        <taxon>Pseudomonadota</taxon>
        <taxon>Alphaproteobacteria</taxon>
        <taxon>Sphingomonadales</taxon>
        <taxon>Sphingomonadaceae</taxon>
        <taxon>Sphingobium</taxon>
    </lineage>
</organism>
<gene>
    <name evidence="1" type="ORF">GGR43_003939</name>
</gene>
<dbReference type="EMBL" id="JACIDT010000020">
    <property type="protein sequence ID" value="MBB3928197.1"/>
    <property type="molecule type" value="Genomic_DNA"/>
</dbReference>
<dbReference type="InterPro" id="IPR007420">
    <property type="entry name" value="DUF465"/>
</dbReference>
<proteinExistence type="predicted"/>
<evidence type="ECO:0008006" key="3">
    <source>
        <dbReference type="Google" id="ProtNLM"/>
    </source>
</evidence>
<dbReference type="Pfam" id="PF04325">
    <property type="entry name" value="DUF465"/>
    <property type="match status" value="1"/>
</dbReference>
<sequence length="51" mass="5868">MENSHISALRAKHDALKATIRHELSRPMPDAFRLTELKKQKLRLKESLGNS</sequence>
<accession>A0A7W6FRZ7</accession>
<protein>
    <recommendedName>
        <fullName evidence="3">DUF465 domain-containing protein</fullName>
    </recommendedName>
</protein>
<dbReference type="InterPro" id="IPR038444">
    <property type="entry name" value="DUF465_sf"/>
</dbReference>
<name>A0A7W6FRZ7_9SPHN</name>
<dbReference type="Gene3D" id="6.10.280.50">
    <property type="match status" value="1"/>
</dbReference>
<dbReference type="RefSeq" id="WP_188073508.1">
    <property type="nucleotide sequence ID" value="NZ_BSPS01000035.1"/>
</dbReference>
<dbReference type="Proteomes" id="UP000571950">
    <property type="component" value="Unassembled WGS sequence"/>
</dbReference>